<dbReference type="EMBL" id="JACDTY010000002">
    <property type="protein sequence ID" value="MBA1139531.1"/>
    <property type="molecule type" value="Genomic_DNA"/>
</dbReference>
<dbReference type="RefSeq" id="WP_181056235.1">
    <property type="nucleotide sequence ID" value="NZ_JACDTY010000002.1"/>
</dbReference>
<keyword evidence="2" id="KW-1185">Reference proteome</keyword>
<dbReference type="AlphaFoldDB" id="A0A838B0D1"/>
<dbReference type="PANTHER" id="PTHR34129:SF1">
    <property type="entry name" value="DUF952 DOMAIN-CONTAINING PROTEIN"/>
    <property type="match status" value="1"/>
</dbReference>
<gene>
    <name evidence="1" type="ORF">H0241_04585</name>
</gene>
<evidence type="ECO:0000313" key="2">
    <source>
        <dbReference type="Proteomes" id="UP000558284"/>
    </source>
</evidence>
<sequence length="116" mass="12545">MSQIIYKIAPQALWREAEKNGRFTGAPIDIADGFVHFSTASQARETAAKHFAGQTDLVLVAIDGARLGEALKYEVSRGGALFPHLYGVLDMNAVLWVRPLPVGADGVHQFPALEAE</sequence>
<organism evidence="1 2">
    <name type="scientific">Mesorhizobium neociceri</name>
    <dbReference type="NCBI Taxonomy" id="1307853"/>
    <lineage>
        <taxon>Bacteria</taxon>
        <taxon>Pseudomonadati</taxon>
        <taxon>Pseudomonadota</taxon>
        <taxon>Alphaproteobacteria</taxon>
        <taxon>Hyphomicrobiales</taxon>
        <taxon>Phyllobacteriaceae</taxon>
        <taxon>Mesorhizobium</taxon>
    </lineage>
</organism>
<dbReference type="Pfam" id="PF06108">
    <property type="entry name" value="DUF952"/>
    <property type="match status" value="1"/>
</dbReference>
<dbReference type="PANTHER" id="PTHR34129">
    <property type="entry name" value="BLR1139 PROTEIN"/>
    <property type="match status" value="1"/>
</dbReference>
<reference evidence="1 2" key="1">
    <citation type="submission" date="2020-07" db="EMBL/GenBank/DDBJ databases">
        <title>Definition of the novel symbiovar canariense within Mesorhizobium novociceri, a new species of genus Mesorhizobium nodulating Cicer canariense in the Caldera de Taburiente National Park (La Palma, Canary Islands).</title>
        <authorList>
            <person name="Leon-Barrios M."/>
            <person name="Perez-Yepez J."/>
            <person name="Flores-Felix J.D."/>
            <person name="Ramirez-Baena M.H."/>
            <person name="Pulido-Suarez L."/>
            <person name="Igual J.M."/>
            <person name="Velazquez E."/>
            <person name="Peix A."/>
        </authorList>
    </citation>
    <scope>NUCLEOTIDE SEQUENCE [LARGE SCALE GENOMIC DNA]</scope>
    <source>
        <strain evidence="1 2">CCANP35</strain>
    </source>
</reference>
<dbReference type="SUPFAM" id="SSF56399">
    <property type="entry name" value="ADP-ribosylation"/>
    <property type="match status" value="1"/>
</dbReference>
<proteinExistence type="predicted"/>
<protein>
    <submittedName>
        <fullName evidence="1">DUF952 domain-containing protein</fullName>
    </submittedName>
</protein>
<dbReference type="Gene3D" id="3.20.170.20">
    <property type="entry name" value="Protein of unknown function DUF952"/>
    <property type="match status" value="1"/>
</dbReference>
<accession>A0A838B0D1</accession>
<dbReference type="Proteomes" id="UP000558284">
    <property type="component" value="Unassembled WGS sequence"/>
</dbReference>
<dbReference type="InterPro" id="IPR009297">
    <property type="entry name" value="DUF952"/>
</dbReference>
<comment type="caution">
    <text evidence="1">The sequence shown here is derived from an EMBL/GenBank/DDBJ whole genome shotgun (WGS) entry which is preliminary data.</text>
</comment>
<evidence type="ECO:0000313" key="1">
    <source>
        <dbReference type="EMBL" id="MBA1139531.1"/>
    </source>
</evidence>
<name>A0A838B0D1_9HYPH</name>